<feature type="transmembrane region" description="Helical" evidence="7">
    <location>
        <begin position="305"/>
        <end position="327"/>
    </location>
</feature>
<protein>
    <submittedName>
        <fullName evidence="8">Molybdopterin oxidoreductase</fullName>
    </submittedName>
</protein>
<keyword evidence="6 7" id="KW-0472">Membrane</keyword>
<feature type="transmembrane region" description="Helical" evidence="7">
    <location>
        <begin position="45"/>
        <end position="71"/>
    </location>
</feature>
<dbReference type="GO" id="GO:0005886">
    <property type="term" value="C:plasma membrane"/>
    <property type="evidence" value="ECO:0007669"/>
    <property type="project" value="UniProtKB-SubCell"/>
</dbReference>
<comment type="similarity">
    <text evidence="2">Belongs to the NrfD family.</text>
</comment>
<reference evidence="8 9" key="1">
    <citation type="submission" date="2015-08" db="EMBL/GenBank/DDBJ databases">
        <authorList>
            <person name="Babu N.S."/>
            <person name="Beckwith C.J."/>
            <person name="Beseler K.G."/>
            <person name="Brison A."/>
            <person name="Carone J.V."/>
            <person name="Caskin T.P."/>
            <person name="Diamond M."/>
            <person name="Durham M.E."/>
            <person name="Foxe J.M."/>
            <person name="Go M."/>
            <person name="Henderson B.A."/>
            <person name="Jones I.B."/>
            <person name="McGettigan J.A."/>
            <person name="Micheletti S.J."/>
            <person name="Nasrallah M.E."/>
            <person name="Ortiz D."/>
            <person name="Piller C.R."/>
            <person name="Privatt S.R."/>
            <person name="Schneider S.L."/>
            <person name="Sharp S."/>
            <person name="Smith T.C."/>
            <person name="Stanton J.D."/>
            <person name="Ullery H.E."/>
            <person name="Wilson R.J."/>
            <person name="Serrano M.G."/>
            <person name="Buck G."/>
            <person name="Lee V."/>
            <person name="Wang Y."/>
            <person name="Carvalho R."/>
            <person name="Voegtly L."/>
            <person name="Shi R."/>
            <person name="Duckworth R."/>
            <person name="Johnson A."/>
            <person name="Loviza R."/>
            <person name="Walstead R."/>
            <person name="Shah Z."/>
            <person name="Kiflezghi M."/>
            <person name="Wade K."/>
            <person name="Ball S.L."/>
            <person name="Bradley K.W."/>
            <person name="Asai D.J."/>
            <person name="Bowman C.A."/>
            <person name="Russell D.A."/>
            <person name="Pope W.H."/>
            <person name="Jacobs-Sera D."/>
            <person name="Hendrix R.W."/>
            <person name="Hatfull G.F."/>
        </authorList>
    </citation>
    <scope>NUCLEOTIDE SEQUENCE [LARGE SCALE GENOMIC DNA]</scope>
    <source>
        <strain evidence="8 9">DSM 27648</strain>
    </source>
</reference>
<name>A0A0K1PVF8_9BACT</name>
<feature type="transmembrane region" description="Helical" evidence="7">
    <location>
        <begin position="264"/>
        <end position="284"/>
    </location>
</feature>
<keyword evidence="9" id="KW-1185">Reference proteome</keyword>
<keyword evidence="4 7" id="KW-0812">Transmembrane</keyword>
<keyword evidence="5 7" id="KW-1133">Transmembrane helix</keyword>
<evidence type="ECO:0000256" key="2">
    <source>
        <dbReference type="ARBA" id="ARBA00008929"/>
    </source>
</evidence>
<evidence type="ECO:0000256" key="3">
    <source>
        <dbReference type="ARBA" id="ARBA00022475"/>
    </source>
</evidence>
<dbReference type="InterPro" id="IPR005614">
    <property type="entry name" value="NrfD-like"/>
</dbReference>
<dbReference type="PANTHER" id="PTHR43044:SF2">
    <property type="entry name" value="POLYSULPHIDE REDUCTASE NRFD"/>
    <property type="match status" value="1"/>
</dbReference>
<feature type="transmembrane region" description="Helical" evidence="7">
    <location>
        <begin position="417"/>
        <end position="438"/>
    </location>
</feature>
<dbReference type="AlphaFoldDB" id="A0A0K1PVF8"/>
<dbReference type="Proteomes" id="UP000064967">
    <property type="component" value="Chromosome"/>
</dbReference>
<evidence type="ECO:0000256" key="5">
    <source>
        <dbReference type="ARBA" id="ARBA00022989"/>
    </source>
</evidence>
<evidence type="ECO:0000256" key="1">
    <source>
        <dbReference type="ARBA" id="ARBA00004651"/>
    </source>
</evidence>
<feature type="transmembrane region" description="Helical" evidence="7">
    <location>
        <begin position="162"/>
        <end position="185"/>
    </location>
</feature>
<keyword evidence="3" id="KW-1003">Cell membrane</keyword>
<dbReference type="STRING" id="1391654.AKJ09_04179"/>
<dbReference type="KEGG" id="llu:AKJ09_04179"/>
<evidence type="ECO:0000256" key="7">
    <source>
        <dbReference type="SAM" id="Phobius"/>
    </source>
</evidence>
<sequence length="461" mass="52618">MTATPLATTRDEELPVFEERKALAPLTDQLLATVLEPPRLMRHALIITGLVSFFLLGGAIAYTVTTGIGVWGNNIPVGWAFDITNFVWWIGIGHAGTFISAFLLLLEQKWRASINRFAEAMTLFAVMQAGLFPLLHLGRPWFFYWLAPYPSTMTVWPQFRSALTWDVVAVSTYFTVSLLFWYLGLIPDLATLRDRAPELWRRRVYAVFALGWSGSARNWNRWRIGYGLLAGLATPLVVSVHSIVSSDFAISMLPGWHSTIFPPYFVAGAIYSGFAMVVTLMIPARRIYRLERVITSRHLDAIGKMLLTTGWMVFYSYIVETFIAWYSGDRYDQYTFLVARPVGTYAAVYWTVIACNCLAPQFLWIKRLRLSPLGLWLLSLAIQLGMWAERLMLIITSESRDFLPSSWHDYWPTVVEAALLFGTMAFFLFLFLLLLRFVPFIPISEIKSLQHELDTEERARG</sequence>
<feature type="transmembrane region" description="Helical" evidence="7">
    <location>
        <begin position="377"/>
        <end position="397"/>
    </location>
</feature>
<evidence type="ECO:0000256" key="4">
    <source>
        <dbReference type="ARBA" id="ARBA00022692"/>
    </source>
</evidence>
<gene>
    <name evidence="8" type="ORF">AKJ09_04179</name>
</gene>
<evidence type="ECO:0000256" key="6">
    <source>
        <dbReference type="ARBA" id="ARBA00023136"/>
    </source>
</evidence>
<feature type="transmembrane region" description="Helical" evidence="7">
    <location>
        <begin position="86"/>
        <end position="106"/>
    </location>
</feature>
<dbReference type="PATRIC" id="fig|1391654.3.peg.4234"/>
<dbReference type="OrthoDB" id="9806499at2"/>
<proteinExistence type="inferred from homology"/>
<accession>A0A0K1PVF8</accession>
<dbReference type="RefSeq" id="WP_146648637.1">
    <property type="nucleotide sequence ID" value="NZ_CP012333.1"/>
</dbReference>
<dbReference type="EMBL" id="CP012333">
    <property type="protein sequence ID" value="AKU97515.1"/>
    <property type="molecule type" value="Genomic_DNA"/>
</dbReference>
<evidence type="ECO:0000313" key="9">
    <source>
        <dbReference type="Proteomes" id="UP000064967"/>
    </source>
</evidence>
<feature type="transmembrane region" description="Helical" evidence="7">
    <location>
        <begin position="224"/>
        <end position="244"/>
    </location>
</feature>
<dbReference type="PANTHER" id="PTHR43044">
    <property type="match status" value="1"/>
</dbReference>
<organism evidence="8 9">
    <name type="scientific">Labilithrix luteola</name>
    <dbReference type="NCBI Taxonomy" id="1391654"/>
    <lineage>
        <taxon>Bacteria</taxon>
        <taxon>Pseudomonadati</taxon>
        <taxon>Myxococcota</taxon>
        <taxon>Polyangia</taxon>
        <taxon>Polyangiales</taxon>
        <taxon>Labilitrichaceae</taxon>
        <taxon>Labilithrix</taxon>
    </lineage>
</organism>
<dbReference type="Pfam" id="PF03916">
    <property type="entry name" value="NrfD"/>
    <property type="match status" value="1"/>
</dbReference>
<feature type="transmembrane region" description="Helical" evidence="7">
    <location>
        <begin position="347"/>
        <end position="365"/>
    </location>
</feature>
<comment type="subcellular location">
    <subcellularLocation>
        <location evidence="1">Cell membrane</location>
        <topology evidence="1">Multi-pass membrane protein</topology>
    </subcellularLocation>
</comment>
<feature type="transmembrane region" description="Helical" evidence="7">
    <location>
        <begin position="118"/>
        <end position="142"/>
    </location>
</feature>
<evidence type="ECO:0000313" key="8">
    <source>
        <dbReference type="EMBL" id="AKU97515.1"/>
    </source>
</evidence>